<organism evidence="9 10">
    <name type="scientific">Thomasclavelia ramosa</name>
    <dbReference type="NCBI Taxonomy" id="1547"/>
    <lineage>
        <taxon>Bacteria</taxon>
        <taxon>Bacillati</taxon>
        <taxon>Bacillota</taxon>
        <taxon>Erysipelotrichia</taxon>
        <taxon>Erysipelotrichales</taxon>
        <taxon>Coprobacillaceae</taxon>
        <taxon>Thomasclavelia</taxon>
    </lineage>
</organism>
<keyword evidence="4 7" id="KW-0813">Transport</keyword>
<evidence type="ECO:0000313" key="10">
    <source>
        <dbReference type="Proteomes" id="UP000261032"/>
    </source>
</evidence>
<dbReference type="NCBIfam" id="TIGR02135">
    <property type="entry name" value="phoU_full"/>
    <property type="match status" value="1"/>
</dbReference>
<reference evidence="9 10" key="1">
    <citation type="submission" date="2018-08" db="EMBL/GenBank/DDBJ databases">
        <title>A genome reference for cultivated species of the human gut microbiota.</title>
        <authorList>
            <person name="Zou Y."/>
            <person name="Xue W."/>
            <person name="Luo G."/>
        </authorList>
    </citation>
    <scope>NUCLEOTIDE SEQUENCE [LARGE SCALE GENOMIC DNA]</scope>
    <source>
        <strain evidence="9 10">OM06-4</strain>
    </source>
</reference>
<keyword evidence="5 7" id="KW-0963">Cytoplasm</keyword>
<sequence>MLRTNFENDLNKLHVDLDKMCHLVILAIENCIVAFKSGDRELCRDILAGDKVINDMERTIEARCLSLILKQQPVASDLRNVSTALKVVTDLERIGDQGADIAEILLDTDVTCPYKMVEHIPNMAHLAKNMVKQSIEAFHQHDLKKASEVKKLEDDMDGLFEEVKVELIQIVNESKETIDLAINFLMIAKYFERIGDHAVNICEWVEFNQTGTVDNYRLI</sequence>
<dbReference type="FunFam" id="1.20.58.220:FF:000004">
    <property type="entry name" value="Phosphate-specific transport system accessory protein PhoU"/>
    <property type="match status" value="1"/>
</dbReference>
<evidence type="ECO:0000259" key="8">
    <source>
        <dbReference type="Pfam" id="PF01895"/>
    </source>
</evidence>
<dbReference type="Pfam" id="PF01895">
    <property type="entry name" value="PhoU"/>
    <property type="match status" value="2"/>
</dbReference>
<protein>
    <recommendedName>
        <fullName evidence="7">Phosphate-specific transport system accessory protein PhoU</fullName>
    </recommendedName>
</protein>
<feature type="domain" description="PhoU" evidence="8">
    <location>
        <begin position="121"/>
        <end position="205"/>
    </location>
</feature>
<evidence type="ECO:0000256" key="4">
    <source>
        <dbReference type="ARBA" id="ARBA00022448"/>
    </source>
</evidence>
<evidence type="ECO:0000256" key="7">
    <source>
        <dbReference type="PIRNR" id="PIRNR003107"/>
    </source>
</evidence>
<accession>A0A3E3ADM5</accession>
<dbReference type="PANTHER" id="PTHR42930">
    <property type="entry name" value="PHOSPHATE-SPECIFIC TRANSPORT SYSTEM ACCESSORY PROTEIN PHOU"/>
    <property type="match status" value="1"/>
</dbReference>
<evidence type="ECO:0000256" key="6">
    <source>
        <dbReference type="ARBA" id="ARBA00022592"/>
    </source>
</evidence>
<gene>
    <name evidence="9" type="primary">phoU</name>
    <name evidence="9" type="ORF">DXB93_00415</name>
</gene>
<dbReference type="Proteomes" id="UP000261032">
    <property type="component" value="Unassembled WGS sequence"/>
</dbReference>
<dbReference type="GO" id="GO:0005737">
    <property type="term" value="C:cytoplasm"/>
    <property type="evidence" value="ECO:0007669"/>
    <property type="project" value="UniProtKB-SubCell"/>
</dbReference>
<dbReference type="InterPro" id="IPR026022">
    <property type="entry name" value="PhoU_dom"/>
</dbReference>
<feature type="domain" description="PhoU" evidence="8">
    <location>
        <begin position="17"/>
        <end position="104"/>
    </location>
</feature>
<keyword evidence="6 7" id="KW-0592">Phosphate transport</keyword>
<dbReference type="InterPro" id="IPR038078">
    <property type="entry name" value="PhoU-like_sf"/>
</dbReference>
<evidence type="ECO:0000313" key="9">
    <source>
        <dbReference type="EMBL" id="RGD87174.1"/>
    </source>
</evidence>
<dbReference type="GeneID" id="64197991"/>
<evidence type="ECO:0000256" key="1">
    <source>
        <dbReference type="ARBA" id="ARBA00004496"/>
    </source>
</evidence>
<dbReference type="Gene3D" id="1.20.58.220">
    <property type="entry name" value="Phosphate transport system protein phou homolog 2, domain 2"/>
    <property type="match status" value="1"/>
</dbReference>
<dbReference type="InterPro" id="IPR028366">
    <property type="entry name" value="PhoU"/>
</dbReference>
<dbReference type="PIRSF" id="PIRSF003107">
    <property type="entry name" value="PhoU"/>
    <property type="match status" value="1"/>
</dbReference>
<comment type="subunit">
    <text evidence="3 7">Homodimer.</text>
</comment>
<comment type="function">
    <text evidence="7">Plays a role in the regulation of phosphate uptake.</text>
</comment>
<evidence type="ECO:0000256" key="3">
    <source>
        <dbReference type="ARBA" id="ARBA00011738"/>
    </source>
</evidence>
<evidence type="ECO:0000256" key="2">
    <source>
        <dbReference type="ARBA" id="ARBA00008107"/>
    </source>
</evidence>
<dbReference type="SUPFAM" id="SSF109755">
    <property type="entry name" value="PhoU-like"/>
    <property type="match status" value="1"/>
</dbReference>
<evidence type="ECO:0000256" key="5">
    <source>
        <dbReference type="ARBA" id="ARBA00022490"/>
    </source>
</evidence>
<dbReference type="GO" id="GO:0030643">
    <property type="term" value="P:intracellular phosphate ion homeostasis"/>
    <property type="evidence" value="ECO:0007669"/>
    <property type="project" value="InterPro"/>
</dbReference>
<dbReference type="PANTHER" id="PTHR42930:SF3">
    <property type="entry name" value="PHOSPHATE-SPECIFIC TRANSPORT SYSTEM ACCESSORY PROTEIN PHOU"/>
    <property type="match status" value="1"/>
</dbReference>
<proteinExistence type="inferred from homology"/>
<dbReference type="EMBL" id="QUSL01000001">
    <property type="protein sequence ID" value="RGD87174.1"/>
    <property type="molecule type" value="Genomic_DNA"/>
</dbReference>
<comment type="similarity">
    <text evidence="2 7">Belongs to the PhoU family.</text>
</comment>
<comment type="caution">
    <text evidence="9">The sequence shown here is derived from an EMBL/GenBank/DDBJ whole genome shotgun (WGS) entry which is preliminary data.</text>
</comment>
<dbReference type="GO" id="GO:0045936">
    <property type="term" value="P:negative regulation of phosphate metabolic process"/>
    <property type="evidence" value="ECO:0007669"/>
    <property type="project" value="InterPro"/>
</dbReference>
<dbReference type="AlphaFoldDB" id="A0A3E3ADM5"/>
<comment type="subcellular location">
    <subcellularLocation>
        <location evidence="1 7">Cytoplasm</location>
    </subcellularLocation>
</comment>
<name>A0A3E3ADM5_9FIRM</name>
<dbReference type="GO" id="GO:0006817">
    <property type="term" value="P:phosphate ion transport"/>
    <property type="evidence" value="ECO:0007669"/>
    <property type="project" value="UniProtKB-KW"/>
</dbReference>
<dbReference type="RefSeq" id="WP_003537098.1">
    <property type="nucleotide sequence ID" value="NZ_AP031443.1"/>
</dbReference>